<reference evidence="2" key="1">
    <citation type="journal article" date="2020" name="mSystems">
        <title>Genome- and Community-Level Interaction Insights into Carbon Utilization and Element Cycling Functions of Hydrothermarchaeota in Hydrothermal Sediment.</title>
        <authorList>
            <person name="Zhou Z."/>
            <person name="Liu Y."/>
            <person name="Xu W."/>
            <person name="Pan J."/>
            <person name="Luo Z.H."/>
            <person name="Li M."/>
        </authorList>
    </citation>
    <scope>NUCLEOTIDE SEQUENCE [LARGE SCALE GENOMIC DNA]</scope>
    <source>
        <strain evidence="2">SpSt-143</strain>
    </source>
</reference>
<keyword evidence="1" id="KW-1003">Cell membrane</keyword>
<accession>A0A7V2B0I4</accession>
<dbReference type="Pfam" id="PF01809">
    <property type="entry name" value="YidD"/>
    <property type="match status" value="1"/>
</dbReference>
<comment type="subcellular location">
    <subcellularLocation>
        <location evidence="1">Cell membrane</location>
        <topology evidence="1">Peripheral membrane protein</topology>
        <orientation evidence="1">Cytoplasmic side</orientation>
    </subcellularLocation>
</comment>
<dbReference type="EMBL" id="DSGB01000004">
    <property type="protein sequence ID" value="HER96034.1"/>
    <property type="molecule type" value="Genomic_DNA"/>
</dbReference>
<evidence type="ECO:0000256" key="1">
    <source>
        <dbReference type="HAMAP-Rule" id="MF_00386"/>
    </source>
</evidence>
<dbReference type="PANTHER" id="PTHR33383">
    <property type="entry name" value="MEMBRANE PROTEIN INSERTION EFFICIENCY FACTOR-RELATED"/>
    <property type="match status" value="1"/>
</dbReference>
<dbReference type="GO" id="GO:0005886">
    <property type="term" value="C:plasma membrane"/>
    <property type="evidence" value="ECO:0007669"/>
    <property type="project" value="UniProtKB-SubCell"/>
</dbReference>
<comment type="similarity">
    <text evidence="1">Belongs to the UPF0161 family.</text>
</comment>
<organism evidence="2">
    <name type="scientific">Rhodothermus marinus</name>
    <name type="common">Rhodothermus obamensis</name>
    <dbReference type="NCBI Taxonomy" id="29549"/>
    <lineage>
        <taxon>Bacteria</taxon>
        <taxon>Pseudomonadati</taxon>
        <taxon>Rhodothermota</taxon>
        <taxon>Rhodothermia</taxon>
        <taxon>Rhodothermales</taxon>
        <taxon>Rhodothermaceae</taxon>
        <taxon>Rhodothermus</taxon>
    </lineage>
</organism>
<name>A0A7V2B0I4_RHOMR</name>
<evidence type="ECO:0000313" key="2">
    <source>
        <dbReference type="EMBL" id="HER96034.1"/>
    </source>
</evidence>
<dbReference type="AlphaFoldDB" id="A0A7V2B0I4"/>
<comment type="function">
    <text evidence="1">Could be involved in insertion of integral membrane proteins into the membrane.</text>
</comment>
<sequence>MQRWQVIGNLLWRLPRYLLIGLVRFYQLVLSPHLPATCRYTPSCSQYAIEAFEKYGAVRGLLLTLWRLARCHPWGGQGYDPPRWFGEPPPEPSEHPNP</sequence>
<protein>
    <recommendedName>
        <fullName evidence="1">Putative membrane protein insertion efficiency factor</fullName>
    </recommendedName>
</protein>
<dbReference type="NCBIfam" id="TIGR00278">
    <property type="entry name" value="membrane protein insertion efficiency factor YidD"/>
    <property type="match status" value="1"/>
</dbReference>
<dbReference type="InterPro" id="IPR002696">
    <property type="entry name" value="Membr_insert_effic_factor_YidD"/>
</dbReference>
<dbReference type="HAMAP" id="MF_00386">
    <property type="entry name" value="UPF0161_YidD"/>
    <property type="match status" value="1"/>
</dbReference>
<gene>
    <name evidence="2" type="primary">yidD</name>
    <name evidence="2" type="ORF">ENO59_05900</name>
</gene>
<dbReference type="PANTHER" id="PTHR33383:SF1">
    <property type="entry name" value="MEMBRANE PROTEIN INSERTION EFFICIENCY FACTOR-RELATED"/>
    <property type="match status" value="1"/>
</dbReference>
<proteinExistence type="inferred from homology"/>
<comment type="caution">
    <text evidence="2">The sequence shown here is derived from an EMBL/GenBank/DDBJ whole genome shotgun (WGS) entry which is preliminary data.</text>
</comment>
<keyword evidence="1" id="KW-0472">Membrane</keyword>
<dbReference type="SMART" id="SM01234">
    <property type="entry name" value="Haemolytic"/>
    <property type="match status" value="1"/>
</dbReference>